<dbReference type="RefSeq" id="WP_059519149.1">
    <property type="nucleotide sequence ID" value="NZ_LOWA01000042.1"/>
</dbReference>
<accession>A0A118DMQ8</accession>
<comment type="caution">
    <text evidence="1">The sequence shown here is derived from an EMBL/GenBank/DDBJ whole genome shotgun (WGS) entry which is preliminary data.</text>
</comment>
<dbReference type="EMBL" id="LOWA01000042">
    <property type="protein sequence ID" value="KVE25309.1"/>
    <property type="molecule type" value="Genomic_DNA"/>
</dbReference>
<reference evidence="1 2" key="1">
    <citation type="submission" date="2015-11" db="EMBL/GenBank/DDBJ databases">
        <title>Expanding the genomic diversity of Burkholderia species for the development of highly accurate diagnostics.</title>
        <authorList>
            <person name="Sahl J."/>
            <person name="Keim P."/>
            <person name="Wagner D."/>
        </authorList>
    </citation>
    <scope>NUCLEOTIDE SEQUENCE [LARGE SCALE GENOMIC DNA]</scope>
    <source>
        <strain evidence="1 2">TSV85</strain>
    </source>
</reference>
<gene>
    <name evidence="1" type="ORF">WS67_18755</name>
</gene>
<evidence type="ECO:0000313" key="1">
    <source>
        <dbReference type="EMBL" id="KVE25309.1"/>
    </source>
</evidence>
<proteinExistence type="predicted"/>
<protein>
    <submittedName>
        <fullName evidence="1">Uncharacterized protein</fullName>
    </submittedName>
</protein>
<dbReference type="Proteomes" id="UP000062788">
    <property type="component" value="Unassembled WGS sequence"/>
</dbReference>
<dbReference type="AlphaFoldDB" id="A0A118DMQ8"/>
<sequence>MRAPAEADPAQALFGARPSAEALAARERRALAGHPLYLHSISSFVGRRGLLLDDWHVRPVQRGARAHTARRRASHRR</sequence>
<name>A0A118DMQ8_9BURK</name>
<organism evidence="1 2">
    <name type="scientific">Burkholderia singularis</name>
    <dbReference type="NCBI Taxonomy" id="1503053"/>
    <lineage>
        <taxon>Bacteria</taxon>
        <taxon>Pseudomonadati</taxon>
        <taxon>Pseudomonadota</taxon>
        <taxon>Betaproteobacteria</taxon>
        <taxon>Burkholderiales</taxon>
        <taxon>Burkholderiaceae</taxon>
        <taxon>Burkholderia</taxon>
        <taxon>pseudomallei group</taxon>
    </lineage>
</organism>
<evidence type="ECO:0000313" key="2">
    <source>
        <dbReference type="Proteomes" id="UP000062788"/>
    </source>
</evidence>
<keyword evidence="2" id="KW-1185">Reference proteome</keyword>